<feature type="transmembrane region" description="Helical" evidence="8">
    <location>
        <begin position="276"/>
        <end position="297"/>
    </location>
</feature>
<keyword evidence="4" id="KW-1003">Cell membrane</keyword>
<reference evidence="9 10" key="1">
    <citation type="submission" date="2016-06" db="EMBL/GenBank/DDBJ databases">
        <authorList>
            <person name="Kjaerup R.B."/>
            <person name="Dalgaard T.S."/>
            <person name="Juul-Madsen H.R."/>
        </authorList>
    </citation>
    <scope>NUCLEOTIDE SEQUENCE [LARGE SCALE GENOMIC DNA]</scope>
    <source>
        <strain evidence="9 10">CECT 5080</strain>
    </source>
</reference>
<keyword evidence="5 8" id="KW-0812">Transmembrane</keyword>
<feature type="transmembrane region" description="Helical" evidence="8">
    <location>
        <begin position="48"/>
        <end position="79"/>
    </location>
</feature>
<evidence type="ECO:0000256" key="2">
    <source>
        <dbReference type="ARBA" id="ARBA00010100"/>
    </source>
</evidence>
<evidence type="ECO:0000256" key="1">
    <source>
        <dbReference type="ARBA" id="ARBA00004651"/>
    </source>
</evidence>
<dbReference type="OrthoDB" id="9761056at2"/>
<feature type="transmembrane region" description="Helical" evidence="8">
    <location>
        <begin position="212"/>
        <end position="230"/>
    </location>
</feature>
<organism evidence="9 10">
    <name type="scientific">Marinomonas aquimarina</name>
    <dbReference type="NCBI Taxonomy" id="295068"/>
    <lineage>
        <taxon>Bacteria</taxon>
        <taxon>Pseudomonadati</taxon>
        <taxon>Pseudomonadota</taxon>
        <taxon>Gammaproteobacteria</taxon>
        <taxon>Oceanospirillales</taxon>
        <taxon>Oceanospirillaceae</taxon>
        <taxon>Marinomonas</taxon>
    </lineage>
</organism>
<dbReference type="InterPro" id="IPR003804">
    <property type="entry name" value="Lactate_perm"/>
</dbReference>
<dbReference type="NCBIfam" id="TIGR00795">
    <property type="entry name" value="lctP"/>
    <property type="match status" value="1"/>
</dbReference>
<dbReference type="Pfam" id="PF02652">
    <property type="entry name" value="Lactate_perm"/>
    <property type="match status" value="1"/>
</dbReference>
<evidence type="ECO:0000256" key="3">
    <source>
        <dbReference type="ARBA" id="ARBA00022448"/>
    </source>
</evidence>
<dbReference type="GO" id="GO:0005886">
    <property type="term" value="C:plasma membrane"/>
    <property type="evidence" value="ECO:0007669"/>
    <property type="project" value="UniProtKB-SubCell"/>
</dbReference>
<evidence type="ECO:0000256" key="4">
    <source>
        <dbReference type="ARBA" id="ARBA00022475"/>
    </source>
</evidence>
<evidence type="ECO:0000313" key="10">
    <source>
        <dbReference type="Proteomes" id="UP000092627"/>
    </source>
</evidence>
<comment type="similarity">
    <text evidence="2 8">Belongs to the lactate permease family.</text>
</comment>
<dbReference type="GO" id="GO:0015295">
    <property type="term" value="F:solute:proton symporter activity"/>
    <property type="evidence" value="ECO:0007669"/>
    <property type="project" value="TreeGrafter"/>
</dbReference>
<keyword evidence="6 8" id="KW-1133">Transmembrane helix</keyword>
<feature type="transmembrane region" description="Helical" evidence="8">
    <location>
        <begin position="382"/>
        <end position="400"/>
    </location>
</feature>
<protein>
    <recommendedName>
        <fullName evidence="8">L-lactate permease</fullName>
    </recommendedName>
</protein>
<feature type="transmembrane region" description="Helical" evidence="8">
    <location>
        <begin position="236"/>
        <end position="255"/>
    </location>
</feature>
<feature type="transmembrane region" description="Helical" evidence="8">
    <location>
        <begin position="461"/>
        <end position="492"/>
    </location>
</feature>
<evidence type="ECO:0000256" key="8">
    <source>
        <dbReference type="RuleBase" id="RU365092"/>
    </source>
</evidence>
<feature type="transmembrane region" description="Helical" evidence="8">
    <location>
        <begin position="153"/>
        <end position="172"/>
    </location>
</feature>
<accession>A0A1A8TB05</accession>
<dbReference type="PANTHER" id="PTHR30003">
    <property type="entry name" value="L-LACTATE PERMEASE"/>
    <property type="match status" value="1"/>
</dbReference>
<dbReference type="Proteomes" id="UP000092627">
    <property type="component" value="Unassembled WGS sequence"/>
</dbReference>
<comment type="subcellular location">
    <subcellularLocation>
        <location evidence="8">Cell inner membrane</location>
        <topology evidence="8">Multi-pass membrane protein</topology>
    </subcellularLocation>
    <subcellularLocation>
        <location evidence="1">Cell membrane</location>
        <topology evidence="1">Multi-pass membrane protein</topology>
    </subcellularLocation>
</comment>
<dbReference type="GO" id="GO:0015129">
    <property type="term" value="F:lactate transmembrane transporter activity"/>
    <property type="evidence" value="ECO:0007669"/>
    <property type="project" value="UniProtKB-UniRule"/>
</dbReference>
<evidence type="ECO:0000313" key="9">
    <source>
        <dbReference type="EMBL" id="SBS29798.1"/>
    </source>
</evidence>
<gene>
    <name evidence="9" type="primary">glcA</name>
    <name evidence="9" type="ORF">MAQ5080_01507</name>
</gene>
<dbReference type="AlphaFoldDB" id="A0A1A8TB05"/>
<keyword evidence="3 8" id="KW-0813">Transport</keyword>
<feature type="transmembrane region" description="Helical" evidence="8">
    <location>
        <begin position="184"/>
        <end position="203"/>
    </location>
</feature>
<feature type="transmembrane region" description="Helical" evidence="8">
    <location>
        <begin position="421"/>
        <end position="441"/>
    </location>
</feature>
<keyword evidence="7 8" id="KW-0472">Membrane</keyword>
<evidence type="ECO:0000256" key="6">
    <source>
        <dbReference type="ARBA" id="ARBA00022989"/>
    </source>
</evidence>
<comment type="function">
    <text evidence="8">Uptake of L-lactate across the membrane. Can also transport D-lactate and glycolate.</text>
</comment>
<keyword evidence="10" id="KW-1185">Reference proteome</keyword>
<name>A0A1A8TB05_9GAMM</name>
<feature type="transmembrane region" description="Helical" evidence="8">
    <location>
        <begin position="126"/>
        <end position="146"/>
    </location>
</feature>
<dbReference type="EMBL" id="FLOC01000007">
    <property type="protein sequence ID" value="SBS29798.1"/>
    <property type="molecule type" value="Genomic_DNA"/>
</dbReference>
<feature type="transmembrane region" description="Helical" evidence="8">
    <location>
        <begin position="309"/>
        <end position="331"/>
    </location>
</feature>
<dbReference type="PANTHER" id="PTHR30003:SF0">
    <property type="entry name" value="GLYCOLATE PERMEASE GLCA-RELATED"/>
    <property type="match status" value="1"/>
</dbReference>
<evidence type="ECO:0000256" key="7">
    <source>
        <dbReference type="ARBA" id="ARBA00023136"/>
    </source>
</evidence>
<keyword evidence="8" id="KW-0997">Cell inner membrane</keyword>
<proteinExistence type="inferred from homology"/>
<sequence>MDTLIALAPVVFLVWGMTKPQPLAAHVALPMTAALAALLQAFYFQADLLTLMANAIAGGLSVLTPISIVAGAILLNRVLVLSGAENTLRQWLESISPNKVAQLMIIGWAFAFMLEGASGFGTPAAIAAPILVGLGFPAMPVALLTLVMNSVPVSFGAVGTPAWFGFAALDLSDAQLLATSQWTALIHLVASVMIPLLALRFLVSWQAIRDNLIFIVISALSCTVPFYLLAQVNYEFPSLIGGAMGLCGSVLAAKYQLGLQKMSSDRPEKSANLTNIAVIKALSPFILLIGILLVTRIQQWPFKAWLNDGTPWLSVGDVALSQALIVSWSSILGSDVAWSYKTLYVPALIPFVVTVVLLIPILSLSKSHLSHALADTWARIKLPILALIGALMMVNFMMQGGEQAPIFIIANTLASTMGANWSYVAALLGALGSFFSGSATVSNLTFGGIQYSIAEQTSLPITVVLALQSVGAAMGNMICLNNIIAVCTILGIKNQEGAMIKRTIVPMLVYALIAALMGQLILHLLI</sequence>
<dbReference type="RefSeq" id="WP_067208271.1">
    <property type="nucleotide sequence ID" value="NZ_FLOC01000007.1"/>
</dbReference>
<feature type="transmembrane region" description="Helical" evidence="8">
    <location>
        <begin position="504"/>
        <end position="525"/>
    </location>
</feature>
<dbReference type="STRING" id="295068.MAQ5080_01507"/>
<evidence type="ECO:0000256" key="5">
    <source>
        <dbReference type="ARBA" id="ARBA00022692"/>
    </source>
</evidence>
<feature type="transmembrane region" description="Helical" evidence="8">
    <location>
        <begin position="343"/>
        <end position="362"/>
    </location>
</feature>